<dbReference type="GO" id="GO:0004673">
    <property type="term" value="F:protein histidine kinase activity"/>
    <property type="evidence" value="ECO:0007669"/>
    <property type="project" value="UniProtKB-EC"/>
</dbReference>
<reference evidence="4 5" key="1">
    <citation type="submission" date="2023-03" db="EMBL/GenBank/DDBJ databases">
        <title>Isolation and description of six Streptomyces strains from soil environments, able to metabolize different microbial glucans.</title>
        <authorList>
            <person name="Widen T."/>
            <person name="Larsbrink J."/>
        </authorList>
    </citation>
    <scope>NUCLEOTIDE SEQUENCE [LARGE SCALE GENOMIC DNA]</scope>
    <source>
        <strain evidence="4 5">Alt3</strain>
    </source>
</reference>
<name>A0ABY9JBF1_9ACTN</name>
<dbReference type="RefSeq" id="WP_147958423.1">
    <property type="nucleotide sequence ID" value="NZ_CP120983.1"/>
</dbReference>
<gene>
    <name evidence="4" type="ORF">P8A20_16510</name>
</gene>
<dbReference type="SUPFAM" id="SSF55874">
    <property type="entry name" value="ATPase domain of HSP90 chaperone/DNA topoisomerase II/histidine kinase"/>
    <property type="match status" value="1"/>
</dbReference>
<accession>A0ABY9JBF1</accession>
<dbReference type="GO" id="GO:0005524">
    <property type="term" value="F:ATP binding"/>
    <property type="evidence" value="ECO:0007669"/>
    <property type="project" value="UniProtKB-KW"/>
</dbReference>
<evidence type="ECO:0000313" key="4">
    <source>
        <dbReference type="EMBL" id="WLQ65105.1"/>
    </source>
</evidence>
<evidence type="ECO:0000256" key="2">
    <source>
        <dbReference type="SAM" id="MobiDB-lite"/>
    </source>
</evidence>
<dbReference type="EMBL" id="CP120983">
    <property type="protein sequence ID" value="WLQ65105.1"/>
    <property type="molecule type" value="Genomic_DNA"/>
</dbReference>
<sequence>MTSVNATAPSASPHGQDGESYRLSLPNTARSAGIARHFVASLLTGTPHSGVVDDARLCVTEVVANAHRHTRTSLIRVHVTVGREQVTVSVADDTPWTAPAAGATSDGSIGAGHAQECGRGLFLLEELALAWGSEVCGCCSPSHKAVWFTLAGDAGATAQPSARPRTAIQA</sequence>
<keyword evidence="1" id="KW-0723">Serine/threonine-protein kinase</keyword>
<dbReference type="InterPro" id="IPR050267">
    <property type="entry name" value="Anti-sigma-factor_SerPK"/>
</dbReference>
<proteinExistence type="predicted"/>
<dbReference type="Pfam" id="PF13581">
    <property type="entry name" value="HATPase_c_2"/>
    <property type="match status" value="1"/>
</dbReference>
<feature type="compositionally biased region" description="Polar residues" evidence="2">
    <location>
        <begin position="1"/>
        <end position="10"/>
    </location>
</feature>
<evidence type="ECO:0000313" key="5">
    <source>
        <dbReference type="Proteomes" id="UP001224433"/>
    </source>
</evidence>
<organism evidence="4 5">
    <name type="scientific">Streptomyces glycanivorans</name>
    <dbReference type="NCBI Taxonomy" id="3033808"/>
    <lineage>
        <taxon>Bacteria</taxon>
        <taxon>Bacillati</taxon>
        <taxon>Actinomycetota</taxon>
        <taxon>Actinomycetes</taxon>
        <taxon>Kitasatosporales</taxon>
        <taxon>Streptomycetaceae</taxon>
        <taxon>Streptomyces</taxon>
    </lineage>
</organism>
<dbReference type="Proteomes" id="UP001224433">
    <property type="component" value="Chromosome"/>
</dbReference>
<evidence type="ECO:0000259" key="3">
    <source>
        <dbReference type="Pfam" id="PF13581"/>
    </source>
</evidence>
<dbReference type="CDD" id="cd16936">
    <property type="entry name" value="HATPase_RsbW-like"/>
    <property type="match status" value="1"/>
</dbReference>
<dbReference type="InterPro" id="IPR003594">
    <property type="entry name" value="HATPase_dom"/>
</dbReference>
<dbReference type="PANTHER" id="PTHR35526:SF3">
    <property type="entry name" value="ANTI-SIGMA-F FACTOR RSBW"/>
    <property type="match status" value="1"/>
</dbReference>
<keyword evidence="4" id="KW-0808">Transferase</keyword>
<evidence type="ECO:0000256" key="1">
    <source>
        <dbReference type="ARBA" id="ARBA00022527"/>
    </source>
</evidence>
<dbReference type="InterPro" id="IPR036890">
    <property type="entry name" value="HATPase_C_sf"/>
</dbReference>
<protein>
    <submittedName>
        <fullName evidence="4">ATP-binding protein</fullName>
        <ecNumber evidence="4">2.7.13.3</ecNumber>
    </submittedName>
</protein>
<keyword evidence="1" id="KW-0418">Kinase</keyword>
<feature type="domain" description="Histidine kinase/HSP90-like ATPase" evidence="3">
    <location>
        <begin position="26"/>
        <end position="128"/>
    </location>
</feature>
<dbReference type="Gene3D" id="3.30.565.10">
    <property type="entry name" value="Histidine kinase-like ATPase, C-terminal domain"/>
    <property type="match status" value="1"/>
</dbReference>
<dbReference type="EC" id="2.7.13.3" evidence="4"/>
<keyword evidence="5" id="KW-1185">Reference proteome</keyword>
<feature type="region of interest" description="Disordered" evidence="2">
    <location>
        <begin position="1"/>
        <end position="23"/>
    </location>
</feature>
<keyword evidence="4" id="KW-0067">ATP-binding</keyword>
<keyword evidence="4" id="KW-0547">Nucleotide-binding</keyword>
<dbReference type="PANTHER" id="PTHR35526">
    <property type="entry name" value="ANTI-SIGMA-F FACTOR RSBW-RELATED"/>
    <property type="match status" value="1"/>
</dbReference>